<feature type="domain" description="Glycosyl hydrolase family 13 catalytic" evidence="2">
    <location>
        <begin position="15"/>
        <end position="728"/>
    </location>
</feature>
<name>A0ABU7P9R5_9ACTN</name>
<feature type="region of interest" description="Disordered" evidence="1">
    <location>
        <begin position="471"/>
        <end position="490"/>
    </location>
</feature>
<dbReference type="PANTHER" id="PTHR10357">
    <property type="entry name" value="ALPHA-AMYLASE FAMILY MEMBER"/>
    <property type="match status" value="1"/>
</dbReference>
<dbReference type="PANTHER" id="PTHR10357:SF216">
    <property type="entry name" value="MALTOOLIGOSYL TREHALOSE SYNTHASE-RELATED"/>
    <property type="match status" value="1"/>
</dbReference>
<dbReference type="GO" id="GO:0016787">
    <property type="term" value="F:hydrolase activity"/>
    <property type="evidence" value="ECO:0007669"/>
    <property type="project" value="UniProtKB-KW"/>
</dbReference>
<sequence>MTALSATPSSTYRIQVQPGFGFADAAGAVPYLAELGVTHLHLSPVLEAVPGSTHGYDVVDHTRVRTELGGEEGLRELSRTAREHGLGLILDIVPNHMAVPAPEHLNAPLWSVLREGPSSPYASWFDVDWAALGGKVLLPVLGEPLPDVLGALAVVRDKPAGAKVLRYYDHRFPLRPGTEDLPLPRLLDEQFYRLAYWRTARTELNYRRFFTISDLIAVRVEHPEVFAATHATILRLLREGVADGLRIDHPDGLADPAGYLRQLAEASGGRWTVVEKILQREEPLPADWRCAGTTGYDALDRIDGLFTDPEGVEELTAFYREFTGVADDRGGDWEQTARRAAHRVVTGDLAAEVARLTRTALRVLAARPGRDPAGTAERGPRTDARAEARTAALSESPTDRQTREEALTEAIRELLVRVPVYRPYVVPGTPASARDTAMLEDAADSARTACTPQAAATLDFVADLALGRAGGGGRDGGEDGASDADGASGPDGDAADFAVRFAQVASALHAKSVEDTAFYRYAPLLPLCEVGRDPGRPATSPAQFHGFCTRRVRERPASGTVLSTHDTKHSADLRLRLAVLSELPGAWREWLGARRATPAAPDRHTAYSVFQTGVGLGFCHPDRLIPAALKAVREAALHTTWTEQDEAYEKAVSEFTDQGPCGAQVYDVGEFARVLAPYGEANSLGAALLQLTMPGVPDLYQGTEFPVFTLVDPDNRGPLTEAEPGTVRFGLERTLRGLLDGEPPRVFDDVKLRLTAVALRLRRERPQWYGPAAGYDPLAARGPAEGHCVAFVRGGGAITVVTRLSRRLEEAGGWRDTALPLPPGRWTDRLSGAAHEGLVPLADLLAGSPVALLTRA</sequence>
<evidence type="ECO:0000256" key="1">
    <source>
        <dbReference type="SAM" id="MobiDB-lite"/>
    </source>
</evidence>
<accession>A0ABU7P9R5</accession>
<reference evidence="3 4" key="1">
    <citation type="submission" date="2023-12" db="EMBL/GenBank/DDBJ databases">
        <title>Streptomyces sp. V4-01.</title>
        <authorList>
            <person name="Somphong A."/>
            <person name="Phongsopitanun W."/>
        </authorList>
    </citation>
    <scope>NUCLEOTIDE SEQUENCE [LARGE SCALE GENOMIC DNA]</scope>
    <source>
        <strain evidence="3 4">V4-01</strain>
    </source>
</reference>
<keyword evidence="4" id="KW-1185">Reference proteome</keyword>
<dbReference type="Pfam" id="PF00128">
    <property type="entry name" value="Alpha-amylase"/>
    <property type="match status" value="1"/>
</dbReference>
<gene>
    <name evidence="3" type="ORF">V2S66_11280</name>
</gene>
<dbReference type="RefSeq" id="WP_330794484.1">
    <property type="nucleotide sequence ID" value="NZ_JAZEWV010000007.1"/>
</dbReference>
<proteinExistence type="predicted"/>
<keyword evidence="3" id="KW-0378">Hydrolase</keyword>
<feature type="compositionally biased region" description="Basic and acidic residues" evidence="1">
    <location>
        <begin position="378"/>
        <end position="388"/>
    </location>
</feature>
<dbReference type="InterPro" id="IPR013797">
    <property type="entry name" value="Maltooligo_trehalose_synth_4"/>
</dbReference>
<dbReference type="Gene3D" id="3.20.20.80">
    <property type="entry name" value="Glycosidases"/>
    <property type="match status" value="2"/>
</dbReference>
<feature type="region of interest" description="Disordered" evidence="1">
    <location>
        <begin position="365"/>
        <end position="404"/>
    </location>
</feature>
<dbReference type="SUPFAM" id="SSF51445">
    <property type="entry name" value="(Trans)glycosidases"/>
    <property type="match status" value="1"/>
</dbReference>
<dbReference type="SMART" id="SM00642">
    <property type="entry name" value="Aamy"/>
    <property type="match status" value="1"/>
</dbReference>
<dbReference type="InterPro" id="IPR006047">
    <property type="entry name" value="GH13_cat_dom"/>
</dbReference>
<dbReference type="CDD" id="cd11336">
    <property type="entry name" value="AmyAc_MTSase"/>
    <property type="match status" value="1"/>
</dbReference>
<evidence type="ECO:0000259" key="2">
    <source>
        <dbReference type="SMART" id="SM00642"/>
    </source>
</evidence>
<comment type="caution">
    <text evidence="3">The sequence shown here is derived from an EMBL/GenBank/DDBJ whole genome shotgun (WGS) entry which is preliminary data.</text>
</comment>
<dbReference type="Gene3D" id="3.30.1590.10">
    <property type="entry name" value="Maltooligosyl trehalose synthase, domain 2"/>
    <property type="match status" value="1"/>
</dbReference>
<organism evidence="3 4">
    <name type="scientific">Actinacidiphila polyblastidii</name>
    <dbReference type="NCBI Taxonomy" id="3110430"/>
    <lineage>
        <taxon>Bacteria</taxon>
        <taxon>Bacillati</taxon>
        <taxon>Actinomycetota</taxon>
        <taxon>Actinomycetes</taxon>
        <taxon>Kitasatosporales</taxon>
        <taxon>Streptomycetaceae</taxon>
        <taxon>Actinacidiphila</taxon>
    </lineage>
</organism>
<dbReference type="InterPro" id="IPR012767">
    <property type="entry name" value="Trehalose_TreY"/>
</dbReference>
<dbReference type="Gene3D" id="1.10.10.470">
    <property type="entry name" value="Maltooligosyl trehalose synthase, domain 4"/>
    <property type="match status" value="1"/>
</dbReference>
<evidence type="ECO:0000313" key="4">
    <source>
        <dbReference type="Proteomes" id="UP001344658"/>
    </source>
</evidence>
<protein>
    <submittedName>
        <fullName evidence="3">Alpha-amylase family glycosyl hydrolase</fullName>
    </submittedName>
</protein>
<dbReference type="EMBL" id="JAZEWV010000007">
    <property type="protein sequence ID" value="MEE4542545.1"/>
    <property type="molecule type" value="Genomic_DNA"/>
</dbReference>
<dbReference type="Proteomes" id="UP001344658">
    <property type="component" value="Unassembled WGS sequence"/>
</dbReference>
<evidence type="ECO:0000313" key="3">
    <source>
        <dbReference type="EMBL" id="MEE4542545.1"/>
    </source>
</evidence>
<dbReference type="InterPro" id="IPR017853">
    <property type="entry name" value="GH"/>
</dbReference>